<dbReference type="EC" id="2.7.11.-" evidence="2"/>
<dbReference type="RefSeq" id="WP_087205919.1">
    <property type="nucleotide sequence ID" value="NZ_CP021431.1"/>
</dbReference>
<dbReference type="Pfam" id="PF07475">
    <property type="entry name" value="Hpr_kinase_C"/>
    <property type="match status" value="1"/>
</dbReference>
<dbReference type="GO" id="GO:0005524">
    <property type="term" value="F:ATP binding"/>
    <property type="evidence" value="ECO:0007669"/>
    <property type="project" value="InterPro"/>
</dbReference>
<keyword evidence="3" id="KW-1185">Reference proteome</keyword>
<dbReference type="CDD" id="cd01918">
    <property type="entry name" value="HprK_C"/>
    <property type="match status" value="1"/>
</dbReference>
<proteinExistence type="predicted"/>
<dbReference type="SUPFAM" id="SSF53795">
    <property type="entry name" value="PEP carboxykinase-like"/>
    <property type="match status" value="1"/>
</dbReference>
<dbReference type="OrthoDB" id="8326226at2"/>
<dbReference type="GO" id="GO:0000155">
    <property type="term" value="F:phosphorelay sensor kinase activity"/>
    <property type="evidence" value="ECO:0007669"/>
    <property type="project" value="InterPro"/>
</dbReference>
<feature type="domain" description="HPr kinase/phosphorylase C-terminal" evidence="1">
    <location>
        <begin position="5"/>
        <end position="105"/>
    </location>
</feature>
<evidence type="ECO:0000313" key="2">
    <source>
        <dbReference type="EMBL" id="ART99547.1"/>
    </source>
</evidence>
<dbReference type="InterPro" id="IPR027417">
    <property type="entry name" value="P-loop_NTPase"/>
</dbReference>
<dbReference type="EMBL" id="CP021431">
    <property type="protein sequence ID" value="ART99547.1"/>
    <property type="molecule type" value="Genomic_DNA"/>
</dbReference>
<name>A0A1Y0E7S2_9RHOB</name>
<dbReference type="Gene3D" id="3.40.50.300">
    <property type="entry name" value="P-loop containing nucleotide triphosphate hydrolases"/>
    <property type="match status" value="1"/>
</dbReference>
<evidence type="ECO:0000313" key="3">
    <source>
        <dbReference type="Proteomes" id="UP000195273"/>
    </source>
</evidence>
<accession>A0A1Y0E7S2</accession>
<dbReference type="InterPro" id="IPR011104">
    <property type="entry name" value="Hpr_kin/Pase_C"/>
</dbReference>
<dbReference type="KEGG" id="lvs:LOKVESSMR4R_00205"/>
<gene>
    <name evidence="2" type="primary">hprK</name>
    <name evidence="2" type="ORF">LOKVESSMR4R_00205</name>
</gene>
<organism evidence="2 3">
    <name type="scientific">Yoonia vestfoldensis</name>
    <dbReference type="NCBI Taxonomy" id="245188"/>
    <lineage>
        <taxon>Bacteria</taxon>
        <taxon>Pseudomonadati</taxon>
        <taxon>Pseudomonadota</taxon>
        <taxon>Alphaproteobacteria</taxon>
        <taxon>Rhodobacterales</taxon>
        <taxon>Paracoccaceae</taxon>
        <taxon>Yoonia</taxon>
    </lineage>
</organism>
<dbReference type="AlphaFoldDB" id="A0A1Y0E7S2"/>
<keyword evidence="2" id="KW-0808">Transferase</keyword>
<keyword evidence="2" id="KW-0418">Kinase</keyword>
<reference evidence="2 3" key="1">
    <citation type="submission" date="2017-05" db="EMBL/GenBank/DDBJ databases">
        <title>Genome Sequence of Loktanella vestfoldensis Strain SMR4r Isolated from a Culture of the Diatom Skeletonema marinoi.</title>
        <authorList>
            <person name="Topel M."/>
            <person name="Pinder M.I.M."/>
            <person name="Johansson O.N."/>
            <person name="Kourtchenko O."/>
            <person name="Godhe A."/>
            <person name="Clarke A.K."/>
        </authorList>
    </citation>
    <scope>NUCLEOTIDE SEQUENCE [LARGE SCALE GENOMIC DNA]</scope>
    <source>
        <strain evidence="2 3">SMR4r</strain>
    </source>
</reference>
<sequence>MMPPETHHASCVALGDSAVLILGAAGRGKSTLALQLMALGGVLVADDRVRLWADGDRLLAASPPAIAGLIEARGAGILKAACQPRAEVALVVDLDQTEDQRLPDRDQIRLCGCDIPLIKRIDGPHFPAIIVQILKAGWSDR</sequence>
<dbReference type="Proteomes" id="UP000195273">
    <property type="component" value="Chromosome"/>
</dbReference>
<dbReference type="GO" id="GO:0006109">
    <property type="term" value="P:regulation of carbohydrate metabolic process"/>
    <property type="evidence" value="ECO:0007669"/>
    <property type="project" value="InterPro"/>
</dbReference>
<evidence type="ECO:0000259" key="1">
    <source>
        <dbReference type="Pfam" id="PF07475"/>
    </source>
</evidence>
<protein>
    <submittedName>
        <fullName evidence="2">HPr kinase/phosphorylase</fullName>
        <ecNumber evidence="2">2.7.11.-</ecNumber>
    </submittedName>
</protein>